<evidence type="ECO:0000256" key="2">
    <source>
        <dbReference type="ARBA" id="ARBA00022475"/>
    </source>
</evidence>
<evidence type="ECO:0008006" key="9">
    <source>
        <dbReference type="Google" id="ProtNLM"/>
    </source>
</evidence>
<evidence type="ECO:0000256" key="4">
    <source>
        <dbReference type="ARBA" id="ARBA00022989"/>
    </source>
</evidence>
<dbReference type="Pfam" id="PF03739">
    <property type="entry name" value="LptF_LptG"/>
    <property type="match status" value="1"/>
</dbReference>
<keyword evidence="5 6" id="KW-0472">Membrane</keyword>
<feature type="transmembrane region" description="Helical" evidence="6">
    <location>
        <begin position="7"/>
        <end position="24"/>
    </location>
</feature>
<feature type="transmembrane region" description="Helical" evidence="6">
    <location>
        <begin position="44"/>
        <end position="70"/>
    </location>
</feature>
<evidence type="ECO:0000313" key="8">
    <source>
        <dbReference type="Proteomes" id="UP000515220"/>
    </source>
</evidence>
<comment type="subcellular location">
    <subcellularLocation>
        <location evidence="1">Cell membrane</location>
        <topology evidence="1">Multi-pass membrane protein</topology>
    </subcellularLocation>
</comment>
<dbReference type="PANTHER" id="PTHR33529:SF6">
    <property type="entry name" value="YJGP_YJGQ FAMILY PERMEASE"/>
    <property type="match status" value="1"/>
</dbReference>
<keyword evidence="2" id="KW-1003">Cell membrane</keyword>
<protein>
    <recommendedName>
        <fullName evidence="9">Permease</fullName>
    </recommendedName>
</protein>
<evidence type="ECO:0000313" key="7">
    <source>
        <dbReference type="EMBL" id="BCI66324.1"/>
    </source>
</evidence>
<keyword evidence="3 6" id="KW-0812">Transmembrane</keyword>
<keyword evidence="4 6" id="KW-1133">Transmembrane helix</keyword>
<feature type="transmembrane region" description="Helical" evidence="6">
    <location>
        <begin position="282"/>
        <end position="301"/>
    </location>
</feature>
<evidence type="ECO:0000256" key="3">
    <source>
        <dbReference type="ARBA" id="ARBA00022692"/>
    </source>
</evidence>
<sequence>MLDVTRFTGLIMLLIEALFLSERFPMVFRDVLRNHAGLREACLIFFLTAPQIFDLALPIACLVAVYRAVLQMREGREFLVMGAAGMGPSGLLAPCASLAFAAAIMSFLVAGIVNPLALYAQRVVLFNAESLALTGGAATGQFYILKKGVVFGPAAHEKTVFPGQKRHLFIYEPRGDSCVKIVLAGSARSTGRETGGILPLFFDNVSWRIFDIERNAVASAFCPAEAESFITADRRIRLADLLSFEPRGFDGSELTSPELLYASAGSEPPDLTGQNRILAGRLGRMLLCMIAPALACAAVCLSSRHMQYVALPLACGGLMLLDLSSEWLIHAGVSLHEGEVMGALLLVTGLGCGFLIFLTWRLQNALFRPQFGRA</sequence>
<dbReference type="AlphaFoldDB" id="A0A6S6PM95"/>
<reference evidence="7 8" key="1">
    <citation type="submission" date="2020-07" db="EMBL/GenBank/DDBJ databases">
        <title>Complete Genome Sequence of an acetic acid bacterium, Acetobacter aceti JCM20276.</title>
        <authorList>
            <person name="Hirose Y."/>
            <person name="Mihara H."/>
        </authorList>
    </citation>
    <scope>NUCLEOTIDE SEQUENCE [LARGE SCALE GENOMIC DNA]</scope>
    <source>
        <strain evidence="7 8">JCM20276</strain>
    </source>
</reference>
<evidence type="ECO:0000256" key="5">
    <source>
        <dbReference type="ARBA" id="ARBA00023136"/>
    </source>
</evidence>
<accession>A0A6S6PM95</accession>
<proteinExistence type="predicted"/>
<gene>
    <name evidence="7" type="ORF">AAJCM20276_09480</name>
</gene>
<dbReference type="InterPro" id="IPR005495">
    <property type="entry name" value="LptG/LptF_permease"/>
</dbReference>
<dbReference type="Proteomes" id="UP000515220">
    <property type="component" value="Chromosome"/>
</dbReference>
<feature type="transmembrane region" description="Helical" evidence="6">
    <location>
        <begin position="308"/>
        <end position="329"/>
    </location>
</feature>
<dbReference type="PANTHER" id="PTHR33529">
    <property type="entry name" value="SLR0882 PROTEIN-RELATED"/>
    <property type="match status" value="1"/>
</dbReference>
<feature type="transmembrane region" description="Helical" evidence="6">
    <location>
        <begin position="341"/>
        <end position="360"/>
    </location>
</feature>
<dbReference type="GO" id="GO:0005886">
    <property type="term" value="C:plasma membrane"/>
    <property type="evidence" value="ECO:0007669"/>
    <property type="project" value="UniProtKB-SubCell"/>
</dbReference>
<organism evidence="7 8">
    <name type="scientific">Acetobacter aceti</name>
    <dbReference type="NCBI Taxonomy" id="435"/>
    <lineage>
        <taxon>Bacteria</taxon>
        <taxon>Pseudomonadati</taxon>
        <taxon>Pseudomonadota</taxon>
        <taxon>Alphaproteobacteria</taxon>
        <taxon>Acetobacterales</taxon>
        <taxon>Acetobacteraceae</taxon>
        <taxon>Acetobacter</taxon>
        <taxon>Acetobacter subgen. Acetobacter</taxon>
    </lineage>
</organism>
<dbReference type="EMBL" id="AP023326">
    <property type="protein sequence ID" value="BCI66324.1"/>
    <property type="molecule type" value="Genomic_DNA"/>
</dbReference>
<name>A0A6S6PM95_ACEAC</name>
<evidence type="ECO:0000256" key="1">
    <source>
        <dbReference type="ARBA" id="ARBA00004651"/>
    </source>
</evidence>
<feature type="transmembrane region" description="Helical" evidence="6">
    <location>
        <begin position="91"/>
        <end position="113"/>
    </location>
</feature>
<evidence type="ECO:0000256" key="6">
    <source>
        <dbReference type="SAM" id="Phobius"/>
    </source>
</evidence>